<accession>A0ABN9XJR1</accession>
<comment type="caution">
    <text evidence="1">The sequence shown here is derived from an EMBL/GenBank/DDBJ whole genome shotgun (WGS) entry which is preliminary data.</text>
</comment>
<evidence type="ECO:0008006" key="3">
    <source>
        <dbReference type="Google" id="ProtNLM"/>
    </source>
</evidence>
<organism evidence="1 2">
    <name type="scientific">Prorocentrum cordatum</name>
    <dbReference type="NCBI Taxonomy" id="2364126"/>
    <lineage>
        <taxon>Eukaryota</taxon>
        <taxon>Sar</taxon>
        <taxon>Alveolata</taxon>
        <taxon>Dinophyceae</taxon>
        <taxon>Prorocentrales</taxon>
        <taxon>Prorocentraceae</taxon>
        <taxon>Prorocentrum</taxon>
    </lineage>
</organism>
<sequence>MTAEDLANIQVEDLKDTDGAPALTKGVLRRALDRATVAGTKASGHVDIGAGLAQITLRDLLQSLWPRSAKTDALATEVQRATARGIAHLFIHTELAEFQLLCARGLGCFPDDDKPESKEAAALARALRWGTAAESQPLLAWTPLHQAFATWIVAAAVTDQISYT</sequence>
<dbReference type="Proteomes" id="UP001189429">
    <property type="component" value="Unassembled WGS sequence"/>
</dbReference>
<protein>
    <recommendedName>
        <fullName evidence="3">Queuosine salvage protein</fullName>
    </recommendedName>
</protein>
<keyword evidence="2" id="KW-1185">Reference proteome</keyword>
<name>A0ABN9XJR1_9DINO</name>
<feature type="non-terminal residue" evidence="1">
    <location>
        <position position="164"/>
    </location>
</feature>
<evidence type="ECO:0000313" key="2">
    <source>
        <dbReference type="Proteomes" id="UP001189429"/>
    </source>
</evidence>
<gene>
    <name evidence="1" type="ORF">PCOR1329_LOCUS77449</name>
</gene>
<proteinExistence type="predicted"/>
<evidence type="ECO:0000313" key="1">
    <source>
        <dbReference type="EMBL" id="CAK0900052.1"/>
    </source>
</evidence>
<dbReference type="EMBL" id="CAUYUJ010020718">
    <property type="protein sequence ID" value="CAK0900052.1"/>
    <property type="molecule type" value="Genomic_DNA"/>
</dbReference>
<reference evidence="1" key="1">
    <citation type="submission" date="2023-10" db="EMBL/GenBank/DDBJ databases">
        <authorList>
            <person name="Chen Y."/>
            <person name="Shah S."/>
            <person name="Dougan E. K."/>
            <person name="Thang M."/>
            <person name="Chan C."/>
        </authorList>
    </citation>
    <scope>NUCLEOTIDE SEQUENCE [LARGE SCALE GENOMIC DNA]</scope>
</reference>